<keyword evidence="2 5" id="KW-0057">Aromatic amino acid biosynthesis</keyword>
<keyword evidence="7" id="KW-1185">Reference proteome</keyword>
<evidence type="ECO:0000256" key="4">
    <source>
        <dbReference type="ARBA" id="ARBA00023270"/>
    </source>
</evidence>
<dbReference type="Proteomes" id="UP000184301">
    <property type="component" value="Unassembled WGS sequence"/>
</dbReference>
<dbReference type="GO" id="GO:0046279">
    <property type="term" value="P:3,4-dihydroxybenzoate biosynthetic process"/>
    <property type="evidence" value="ECO:0007669"/>
    <property type="project" value="TreeGrafter"/>
</dbReference>
<feature type="binding site" evidence="5">
    <location>
        <position position="235"/>
    </location>
    <ligand>
        <name>3-dehydroquinate</name>
        <dbReference type="ChEBI" id="CHEBI:32364"/>
    </ligand>
</feature>
<dbReference type="OrthoDB" id="9813659at2"/>
<name>A0A1M6M718_9FIRM</name>
<feature type="binding site" evidence="5">
    <location>
        <begin position="47"/>
        <end position="49"/>
    </location>
    <ligand>
        <name>3-dehydroquinate</name>
        <dbReference type="ChEBI" id="CHEBI:32364"/>
    </ligand>
</feature>
<dbReference type="InterPro" id="IPR018508">
    <property type="entry name" value="3-dehydroquinate_DH_AS"/>
</dbReference>
<feature type="active site" description="Schiff-base intermediate with substrate" evidence="5">
    <location>
        <position position="169"/>
    </location>
</feature>
<dbReference type="PROSITE" id="PS01028">
    <property type="entry name" value="DEHYDROQUINASE_I"/>
    <property type="match status" value="1"/>
</dbReference>
<dbReference type="InterPro" id="IPR001381">
    <property type="entry name" value="DHquinase_I"/>
</dbReference>
<dbReference type="EMBL" id="FQZY01000017">
    <property type="protein sequence ID" value="SHJ79249.1"/>
    <property type="molecule type" value="Genomic_DNA"/>
</dbReference>
<sequence length="254" mass="28680">MRKSIIIREMELGAGKPKTCVPITGKTEMEILKEAMLAKEGGADLVEWRVDHFVEVRNFNTVIRIAKSMREILENLPILFTFRTEGCDNAVTQEEYTAINEYVIRKEVVDMIDIELFMGDEVCQNLSRLAHKHNCVVVISNHDFDRTPNEQVIVERLCRMRELGADVPKIAVMPHNAEDVLTLLSATNQYANVHADGPLITMSMNDLGKISRVSGEIFGSALTFGSTVRSSAPGQMHLKDVEIMLDILHTRRER</sequence>
<comment type="similarity">
    <text evidence="5">Belongs to the type-I 3-dehydroquinase family.</text>
</comment>
<evidence type="ECO:0000313" key="7">
    <source>
        <dbReference type="Proteomes" id="UP000184301"/>
    </source>
</evidence>
<keyword evidence="3 5" id="KW-0456">Lyase</keyword>
<dbReference type="GO" id="GO:0008652">
    <property type="term" value="P:amino acid biosynthetic process"/>
    <property type="evidence" value="ECO:0007669"/>
    <property type="project" value="UniProtKB-KW"/>
</dbReference>
<comment type="caution">
    <text evidence="5">Lacks conserved residue(s) required for the propagation of feature annotation.</text>
</comment>
<dbReference type="CDD" id="cd00502">
    <property type="entry name" value="DHQase_I"/>
    <property type="match status" value="1"/>
</dbReference>
<comment type="function">
    <text evidence="5">Involved in the third step of the chorismate pathway, which leads to the biosynthesis of aromatic amino acids. Catalyzes the cis-dehydration of 3-dehydroquinate (DHQ) and introduces the first double bond of the aromatic ring to yield 3-dehydroshikimate.</text>
</comment>
<evidence type="ECO:0000256" key="5">
    <source>
        <dbReference type="HAMAP-Rule" id="MF_00214"/>
    </source>
</evidence>
<dbReference type="STRING" id="1121950.SAMN02745243_01384"/>
<organism evidence="6 7">
    <name type="scientific">Hespellia stercorisuis DSM 15480</name>
    <dbReference type="NCBI Taxonomy" id="1121950"/>
    <lineage>
        <taxon>Bacteria</taxon>
        <taxon>Bacillati</taxon>
        <taxon>Bacillota</taxon>
        <taxon>Clostridia</taxon>
        <taxon>Lachnospirales</taxon>
        <taxon>Lachnospiraceae</taxon>
        <taxon>Hespellia</taxon>
    </lineage>
</organism>
<evidence type="ECO:0000313" key="6">
    <source>
        <dbReference type="EMBL" id="SHJ79249.1"/>
    </source>
</evidence>
<dbReference type="Pfam" id="PF01487">
    <property type="entry name" value="DHquinase_I"/>
    <property type="match status" value="1"/>
</dbReference>
<dbReference type="PANTHER" id="PTHR43699">
    <property type="entry name" value="3-DEHYDROQUINATE DEHYDRATASE"/>
    <property type="match status" value="1"/>
</dbReference>
<keyword evidence="5" id="KW-0028">Amino-acid biosynthesis</keyword>
<dbReference type="NCBIfam" id="TIGR01093">
    <property type="entry name" value="aroD"/>
    <property type="match status" value="1"/>
</dbReference>
<gene>
    <name evidence="5" type="primary">aroD</name>
    <name evidence="6" type="ORF">SAMN02745243_01384</name>
</gene>
<dbReference type="Gene3D" id="3.20.20.70">
    <property type="entry name" value="Aldolase class I"/>
    <property type="match status" value="1"/>
</dbReference>
<comment type="catalytic activity">
    <reaction evidence="1 5">
        <text>3-dehydroquinate = 3-dehydroshikimate + H2O</text>
        <dbReference type="Rhea" id="RHEA:21096"/>
        <dbReference type="ChEBI" id="CHEBI:15377"/>
        <dbReference type="ChEBI" id="CHEBI:16630"/>
        <dbReference type="ChEBI" id="CHEBI:32364"/>
        <dbReference type="EC" id="4.2.1.10"/>
    </reaction>
</comment>
<dbReference type="InterPro" id="IPR013785">
    <property type="entry name" value="Aldolase_TIM"/>
</dbReference>
<evidence type="ECO:0000256" key="3">
    <source>
        <dbReference type="ARBA" id="ARBA00023239"/>
    </source>
</evidence>
<dbReference type="GO" id="GO:0003855">
    <property type="term" value="F:3-dehydroquinate dehydratase activity"/>
    <property type="evidence" value="ECO:0007669"/>
    <property type="project" value="UniProtKB-UniRule"/>
</dbReference>
<feature type="binding site" evidence="5">
    <location>
        <position position="212"/>
    </location>
    <ligand>
        <name>3-dehydroquinate</name>
        <dbReference type="ChEBI" id="CHEBI:32364"/>
    </ligand>
</feature>
<dbReference type="RefSeq" id="WP_073107398.1">
    <property type="nucleotide sequence ID" value="NZ_FQZY01000017.1"/>
</dbReference>
<feature type="binding site" evidence="5">
    <location>
        <position position="231"/>
    </location>
    <ligand>
        <name>3-dehydroquinate</name>
        <dbReference type="ChEBI" id="CHEBI:32364"/>
    </ligand>
</feature>
<keyword evidence="4 5" id="KW-0704">Schiff base</keyword>
<evidence type="ECO:0000256" key="1">
    <source>
        <dbReference type="ARBA" id="ARBA00001864"/>
    </source>
</evidence>
<dbReference type="FunFam" id="3.20.20.70:FF:000047">
    <property type="entry name" value="3-dehydroquinate dehydratase"/>
    <property type="match status" value="1"/>
</dbReference>
<proteinExistence type="inferred from homology"/>
<dbReference type="AlphaFoldDB" id="A0A1M6M718"/>
<comment type="pathway">
    <text evidence="5">Metabolic intermediate biosynthesis; chorismate biosynthesis; chorismate from D-erythrose 4-phosphate and phosphoenolpyruvate: step 3/7.</text>
</comment>
<dbReference type="PANTHER" id="PTHR43699:SF1">
    <property type="entry name" value="3-DEHYDROQUINATE DEHYDRATASE"/>
    <property type="match status" value="1"/>
</dbReference>
<comment type="subunit">
    <text evidence="5">Homodimer.</text>
</comment>
<reference evidence="6 7" key="1">
    <citation type="submission" date="2016-11" db="EMBL/GenBank/DDBJ databases">
        <authorList>
            <person name="Jaros S."/>
            <person name="Januszkiewicz K."/>
            <person name="Wedrychowicz H."/>
        </authorList>
    </citation>
    <scope>NUCLEOTIDE SEQUENCE [LARGE SCALE GENOMIC DNA]</scope>
    <source>
        <strain evidence="6 7">DSM 15480</strain>
    </source>
</reference>
<dbReference type="HAMAP" id="MF_00214">
    <property type="entry name" value="AroD"/>
    <property type="match status" value="1"/>
</dbReference>
<dbReference type="GO" id="GO:0009423">
    <property type="term" value="P:chorismate biosynthetic process"/>
    <property type="evidence" value="ECO:0007669"/>
    <property type="project" value="UniProtKB-UniRule"/>
</dbReference>
<protein>
    <recommendedName>
        <fullName evidence="5">3-dehydroquinate dehydratase</fullName>
        <shortName evidence="5">3-dehydroquinase</shortName>
        <ecNumber evidence="5">4.2.1.10</ecNumber>
    </recommendedName>
    <alternativeName>
        <fullName evidence="5">Type I DHQase</fullName>
    </alternativeName>
    <alternativeName>
        <fullName evidence="5">Type I dehydroquinase</fullName>
        <shortName evidence="5">DHQ1</shortName>
    </alternativeName>
</protein>
<feature type="binding site" evidence="5">
    <location>
        <position position="83"/>
    </location>
    <ligand>
        <name>3-dehydroquinate</name>
        <dbReference type="ChEBI" id="CHEBI:32364"/>
    </ligand>
</feature>
<accession>A0A1M6M718</accession>
<feature type="active site" description="Proton donor/acceptor" evidence="5">
    <location>
        <position position="142"/>
    </location>
</feature>
<dbReference type="UniPathway" id="UPA00053">
    <property type="reaction ID" value="UER00086"/>
</dbReference>
<dbReference type="GO" id="GO:0009073">
    <property type="term" value="P:aromatic amino acid family biosynthetic process"/>
    <property type="evidence" value="ECO:0007669"/>
    <property type="project" value="UniProtKB-KW"/>
</dbReference>
<dbReference type="SUPFAM" id="SSF51569">
    <property type="entry name" value="Aldolase"/>
    <property type="match status" value="1"/>
</dbReference>
<dbReference type="EC" id="4.2.1.10" evidence="5"/>
<dbReference type="InterPro" id="IPR050146">
    <property type="entry name" value="Type-I_3-dehydroquinase"/>
</dbReference>
<evidence type="ECO:0000256" key="2">
    <source>
        <dbReference type="ARBA" id="ARBA00023141"/>
    </source>
</evidence>